<dbReference type="Pfam" id="PF02929">
    <property type="entry name" value="Bgal_small_N"/>
    <property type="match status" value="1"/>
</dbReference>
<comment type="similarity">
    <text evidence="2">Belongs to the glycosyl hydrolase 2 family.</text>
</comment>
<evidence type="ECO:0000256" key="5">
    <source>
        <dbReference type="ARBA" id="ARBA00023295"/>
    </source>
</evidence>
<comment type="caution">
    <text evidence="8">The sequence shown here is derived from an EMBL/GenBank/DDBJ whole genome shotgun (WGS) entry which is preliminary data.</text>
</comment>
<sequence length="1060" mass="121649">MKNIKTFCGILALLPLSAWAQYDGAPMEKYQAQKNEAKKEVRRNKYPHSDNDWENFDVLHINRLPSAATFLGYPTRELALKGDKTATPYYASLNGTWKFQYVPKVADRSLDFWQNGYDVSGWADIQVPGNWELQGFGYPFYVGSGYGFKRNPPLVPADNSPVGSYKRTFDVPANWKGRQIVLHFGSVASSYYVWVNGQQVGYSEDSKTPSEFDITDYVNLGGKNEIAVQVFKFSDGYYLEDQDFWRFAGIQRDVFMYARPLTHIRDFEVVTDLDEHYTDADFSLYVELGNPNLKKLKGAEVEVNLMDRDGKTLYSERKRQQKGSPMLEFHRHVEKPLLWSAEKPNLYRLVLTLRVNGQVQEVIARHIGFRESEIKHAQLLVNGQPVYIKGVNRHEHDPHTGHVVDEASMIKDIQLMKQFNINSVRTSHYPCDPRWYELCDQYGLYVVDEANIESHGMGYNPDRCLANQPEWEKAFVDRTERMFERDKNHPSIIIWSLGNETGEGCNFATTYRWIHANDKSQRPVHSEDGIKGPFTDIYCPMYKKIDVLINHTLYLPTKPLILCEYAHAMGNSVGNFQDYWDVIEKYPSLQGGHIWDWVDQGIAQKTEDGRFYWAYGGDMAPKGTPSSRNFCMNGLIAADRTLKPHIWEVKKVYQNMAFRLADYHSGLVELTNKFFFTDLADFNFGWRLEGNGEVLAKGTIDNVSLAAGQTGLFRTQFPAITPAPGVEYYLNFYAWQKADDGLLKAGDEMASEQVKLPFYQPATLNANAEKLQVSEGDRLTASTSKVSFGIDRQTGALASIQVGGRELVKEALRPNFWRPSTDNDLGSDLAEICDPWRHAGRDARLVKFENRRLDDQTYEVVSHYQLPEKLASSDFIVKYTLSGEGYVDVHCTFVPANDTLPFLPRLGVSLTLNREYDQMEWFGRGPHENYQDRYTSAFVGRYKGSVWEQYFPYDRPQENGNKTEVRWMTLSNLQGQGLKAVGAPYLSTSAYQFTTEELSEVDTKKHQRHLSDIQSKDLVTWNIDWKQMGLGGDTSWGAYPHQQYLIPARRMSYSFRLYPF</sequence>
<dbReference type="GO" id="GO:0030246">
    <property type="term" value="F:carbohydrate binding"/>
    <property type="evidence" value="ECO:0007669"/>
    <property type="project" value="InterPro"/>
</dbReference>
<protein>
    <recommendedName>
        <fullName evidence="3">beta-galactosidase</fullName>
        <ecNumber evidence="3">3.2.1.23</ecNumber>
    </recommendedName>
    <alternativeName>
        <fullName evidence="6">Lactase</fullName>
    </alternativeName>
</protein>
<dbReference type="PROSITE" id="PS00608">
    <property type="entry name" value="GLYCOSYL_HYDROL_F2_2"/>
    <property type="match status" value="1"/>
</dbReference>
<dbReference type="InterPro" id="IPR023230">
    <property type="entry name" value="Glyco_hydro_2_CS"/>
</dbReference>
<dbReference type="InterPro" id="IPR032312">
    <property type="entry name" value="LacZ_4"/>
</dbReference>
<dbReference type="Gene3D" id="3.20.20.80">
    <property type="entry name" value="Glycosidases"/>
    <property type="match status" value="1"/>
</dbReference>
<gene>
    <name evidence="8" type="ORF">EVA_01027</name>
</gene>
<dbReference type="SUPFAM" id="SSF51445">
    <property type="entry name" value="(Trans)glycosidases"/>
    <property type="match status" value="1"/>
</dbReference>
<dbReference type="FunFam" id="3.20.20.80:FF:000121">
    <property type="entry name" value="Beta-galactosidase"/>
    <property type="match status" value="1"/>
</dbReference>
<evidence type="ECO:0000313" key="8">
    <source>
        <dbReference type="EMBL" id="EJX10534.1"/>
    </source>
</evidence>
<dbReference type="GO" id="GO:0004565">
    <property type="term" value="F:beta-galactosidase activity"/>
    <property type="evidence" value="ECO:0007669"/>
    <property type="project" value="UniProtKB-EC"/>
</dbReference>
<dbReference type="AlphaFoldDB" id="J9GRM9"/>
<dbReference type="PANTHER" id="PTHR46323:SF2">
    <property type="entry name" value="BETA-GALACTOSIDASE"/>
    <property type="match status" value="1"/>
</dbReference>
<dbReference type="Gene3D" id="2.70.98.10">
    <property type="match status" value="1"/>
</dbReference>
<dbReference type="InterPro" id="IPR004199">
    <property type="entry name" value="B-gal_small/dom_5"/>
</dbReference>
<organism evidence="8">
    <name type="scientific">gut metagenome</name>
    <dbReference type="NCBI Taxonomy" id="749906"/>
    <lineage>
        <taxon>unclassified sequences</taxon>
        <taxon>metagenomes</taxon>
        <taxon>organismal metagenomes</taxon>
    </lineage>
</organism>
<name>J9GRM9_9ZZZZ</name>
<dbReference type="InterPro" id="IPR036156">
    <property type="entry name" value="Beta-gal/glucu_dom_sf"/>
</dbReference>
<evidence type="ECO:0000256" key="1">
    <source>
        <dbReference type="ARBA" id="ARBA00001412"/>
    </source>
</evidence>
<dbReference type="GO" id="GO:0009341">
    <property type="term" value="C:beta-galactosidase complex"/>
    <property type="evidence" value="ECO:0007669"/>
    <property type="project" value="InterPro"/>
</dbReference>
<dbReference type="InterPro" id="IPR013783">
    <property type="entry name" value="Ig-like_fold"/>
</dbReference>
<feature type="domain" description="Beta galactosidase small chain/" evidence="7">
    <location>
        <begin position="780"/>
        <end position="1058"/>
    </location>
</feature>
<keyword evidence="5" id="KW-0326">Glycosidase</keyword>
<dbReference type="Pfam" id="PF02836">
    <property type="entry name" value="Glyco_hydro_2_C"/>
    <property type="match status" value="1"/>
</dbReference>
<comment type="catalytic activity">
    <reaction evidence="1">
        <text>Hydrolysis of terminal non-reducing beta-D-galactose residues in beta-D-galactosides.</text>
        <dbReference type="EC" id="3.2.1.23"/>
    </reaction>
</comment>
<dbReference type="Pfam" id="PF02837">
    <property type="entry name" value="Glyco_hydro_2_N"/>
    <property type="match status" value="1"/>
</dbReference>
<dbReference type="SUPFAM" id="SSF49785">
    <property type="entry name" value="Galactose-binding domain-like"/>
    <property type="match status" value="1"/>
</dbReference>
<dbReference type="PROSITE" id="PS00719">
    <property type="entry name" value="GLYCOSYL_HYDROL_F2_1"/>
    <property type="match status" value="1"/>
</dbReference>
<dbReference type="SUPFAM" id="SSF49303">
    <property type="entry name" value="beta-Galactosidase/glucuronidase domain"/>
    <property type="match status" value="2"/>
</dbReference>
<dbReference type="EC" id="3.2.1.23" evidence="3"/>
<evidence type="ECO:0000256" key="2">
    <source>
        <dbReference type="ARBA" id="ARBA00007401"/>
    </source>
</evidence>
<dbReference type="PRINTS" id="PR00132">
    <property type="entry name" value="GLHYDRLASE2"/>
</dbReference>
<dbReference type="Gene3D" id="2.60.40.10">
    <property type="entry name" value="Immunoglobulins"/>
    <property type="match status" value="2"/>
</dbReference>
<evidence type="ECO:0000259" key="7">
    <source>
        <dbReference type="SMART" id="SM01038"/>
    </source>
</evidence>
<dbReference type="InterPro" id="IPR006101">
    <property type="entry name" value="Glyco_hydro_2"/>
</dbReference>
<accession>J9GRM9</accession>
<dbReference type="PANTHER" id="PTHR46323">
    <property type="entry name" value="BETA-GALACTOSIDASE"/>
    <property type="match status" value="1"/>
</dbReference>
<dbReference type="Pfam" id="PF16353">
    <property type="entry name" value="LacZ_4"/>
    <property type="match status" value="1"/>
</dbReference>
<reference evidence="8" key="1">
    <citation type="journal article" date="2012" name="PLoS ONE">
        <title>Gene sets for utilization of primary and secondary nutrition supplies in the distal gut of endangered iberian lynx.</title>
        <authorList>
            <person name="Alcaide M."/>
            <person name="Messina E."/>
            <person name="Richter M."/>
            <person name="Bargiela R."/>
            <person name="Peplies J."/>
            <person name="Huws S.A."/>
            <person name="Newbold C.J."/>
            <person name="Golyshin P.N."/>
            <person name="Simon M.A."/>
            <person name="Lopez G."/>
            <person name="Yakimov M.M."/>
            <person name="Ferrer M."/>
        </authorList>
    </citation>
    <scope>NUCLEOTIDE SEQUENCE</scope>
</reference>
<proteinExistence type="inferred from homology"/>
<dbReference type="InterPro" id="IPR017853">
    <property type="entry name" value="GH"/>
</dbReference>
<dbReference type="GO" id="GO:0005990">
    <property type="term" value="P:lactose catabolic process"/>
    <property type="evidence" value="ECO:0007669"/>
    <property type="project" value="TreeGrafter"/>
</dbReference>
<dbReference type="InterPro" id="IPR011013">
    <property type="entry name" value="Gal_mutarotase_sf_dom"/>
</dbReference>
<evidence type="ECO:0000256" key="6">
    <source>
        <dbReference type="ARBA" id="ARBA00032230"/>
    </source>
</evidence>
<keyword evidence="4 8" id="KW-0378">Hydrolase</keyword>
<dbReference type="Gene3D" id="2.60.120.260">
    <property type="entry name" value="Galactose-binding domain-like"/>
    <property type="match status" value="1"/>
</dbReference>
<dbReference type="InterPro" id="IPR006102">
    <property type="entry name" value="Ig-like_GH2"/>
</dbReference>
<dbReference type="InterPro" id="IPR014718">
    <property type="entry name" value="GH-type_carb-bd"/>
</dbReference>
<dbReference type="InterPro" id="IPR050347">
    <property type="entry name" value="Bact_Beta-galactosidase"/>
</dbReference>
<dbReference type="EMBL" id="AMCI01000163">
    <property type="protein sequence ID" value="EJX10534.1"/>
    <property type="molecule type" value="Genomic_DNA"/>
</dbReference>
<dbReference type="SUPFAM" id="SSF74650">
    <property type="entry name" value="Galactose mutarotase-like"/>
    <property type="match status" value="1"/>
</dbReference>
<dbReference type="SMART" id="SM01038">
    <property type="entry name" value="Bgal_small_N"/>
    <property type="match status" value="1"/>
</dbReference>
<evidence type="ECO:0000256" key="3">
    <source>
        <dbReference type="ARBA" id="ARBA00012756"/>
    </source>
</evidence>
<evidence type="ECO:0000256" key="4">
    <source>
        <dbReference type="ARBA" id="ARBA00022801"/>
    </source>
</evidence>
<dbReference type="InterPro" id="IPR008979">
    <property type="entry name" value="Galactose-bd-like_sf"/>
</dbReference>
<dbReference type="InterPro" id="IPR006103">
    <property type="entry name" value="Glyco_hydro_2_cat"/>
</dbReference>
<dbReference type="InterPro" id="IPR006104">
    <property type="entry name" value="Glyco_hydro_2_N"/>
</dbReference>
<dbReference type="Pfam" id="PF00703">
    <property type="entry name" value="Glyco_hydro_2"/>
    <property type="match status" value="1"/>
</dbReference>
<dbReference type="InterPro" id="IPR023232">
    <property type="entry name" value="Glyco_hydro_2_AS"/>
</dbReference>